<dbReference type="RefSeq" id="WP_353543386.1">
    <property type="nucleotide sequence ID" value="NZ_BAABRN010000049.1"/>
</dbReference>
<keyword evidence="1" id="KW-1133">Transmembrane helix</keyword>
<keyword evidence="1" id="KW-0472">Membrane</keyword>
<accession>A0ABP9VDV8</accession>
<comment type="caution">
    <text evidence="2">The sequence shown here is derived from an EMBL/GenBank/DDBJ whole genome shotgun (WGS) entry which is preliminary data.</text>
</comment>
<protein>
    <submittedName>
        <fullName evidence="2">Uncharacterized protein</fullName>
    </submittedName>
</protein>
<gene>
    <name evidence="2" type="ORF">Dxin01_03172</name>
</gene>
<feature type="transmembrane region" description="Helical" evidence="1">
    <location>
        <begin position="52"/>
        <end position="72"/>
    </location>
</feature>
<evidence type="ECO:0000313" key="3">
    <source>
        <dbReference type="Proteomes" id="UP001458946"/>
    </source>
</evidence>
<organism evidence="2 3">
    <name type="scientific">Deinococcus xinjiangensis</name>
    <dbReference type="NCBI Taxonomy" id="457454"/>
    <lineage>
        <taxon>Bacteria</taxon>
        <taxon>Thermotogati</taxon>
        <taxon>Deinococcota</taxon>
        <taxon>Deinococci</taxon>
        <taxon>Deinococcales</taxon>
        <taxon>Deinococcaceae</taxon>
        <taxon>Deinococcus</taxon>
    </lineage>
</organism>
<proteinExistence type="predicted"/>
<name>A0ABP9VDV8_9DEIO</name>
<feature type="transmembrane region" description="Helical" evidence="1">
    <location>
        <begin position="29"/>
        <end position="45"/>
    </location>
</feature>
<reference evidence="2 3" key="1">
    <citation type="submission" date="2024-02" db="EMBL/GenBank/DDBJ databases">
        <title>Deinococcus xinjiangensis NBRC 107630.</title>
        <authorList>
            <person name="Ichikawa N."/>
            <person name="Katano-Makiyama Y."/>
            <person name="Hidaka K."/>
        </authorList>
    </citation>
    <scope>NUCLEOTIDE SEQUENCE [LARGE SCALE GENOMIC DNA]</scope>
    <source>
        <strain evidence="2 3">NBRC 107630</strain>
    </source>
</reference>
<dbReference type="Proteomes" id="UP001458946">
    <property type="component" value="Unassembled WGS sequence"/>
</dbReference>
<sequence length="73" mass="7714">MRVVSLIFGVVAACGLLLGLIPFLGWLNWIIVLPPAILGLIFGAVSRDRSALTLSAVVCGIALVRLMFGFGMI</sequence>
<keyword evidence="1" id="KW-0812">Transmembrane</keyword>
<evidence type="ECO:0000256" key="1">
    <source>
        <dbReference type="SAM" id="Phobius"/>
    </source>
</evidence>
<keyword evidence="3" id="KW-1185">Reference proteome</keyword>
<dbReference type="EMBL" id="BAABRN010000049">
    <property type="protein sequence ID" value="GAA5503415.1"/>
    <property type="molecule type" value="Genomic_DNA"/>
</dbReference>
<evidence type="ECO:0000313" key="2">
    <source>
        <dbReference type="EMBL" id="GAA5503415.1"/>
    </source>
</evidence>